<keyword evidence="3" id="KW-0804">Transcription</keyword>
<dbReference type="Gene3D" id="1.10.10.60">
    <property type="entry name" value="Homeodomain-like"/>
    <property type="match status" value="2"/>
</dbReference>
<evidence type="ECO:0000256" key="3">
    <source>
        <dbReference type="ARBA" id="ARBA00023163"/>
    </source>
</evidence>
<proteinExistence type="predicted"/>
<feature type="region of interest" description="Disordered" evidence="4">
    <location>
        <begin position="283"/>
        <end position="315"/>
    </location>
</feature>
<keyword evidence="7" id="KW-1185">Reference proteome</keyword>
<dbReference type="Proteomes" id="UP000494252">
    <property type="component" value="Unassembled WGS sequence"/>
</dbReference>
<reference evidence="6 7" key="1">
    <citation type="submission" date="2020-04" db="EMBL/GenBank/DDBJ databases">
        <authorList>
            <person name="De Canck E."/>
        </authorList>
    </citation>
    <scope>NUCLEOTIDE SEQUENCE [LARGE SCALE GENOMIC DNA]</scope>
    <source>
        <strain evidence="6 7">LMG 27177</strain>
    </source>
</reference>
<keyword evidence="2" id="KW-0238">DNA-binding</keyword>
<dbReference type="GO" id="GO:0003700">
    <property type="term" value="F:DNA-binding transcription factor activity"/>
    <property type="evidence" value="ECO:0007669"/>
    <property type="project" value="InterPro"/>
</dbReference>
<gene>
    <name evidence="6" type="primary">cdhR_11</name>
    <name evidence="6" type="ORF">LMG27177_07132</name>
</gene>
<name>A0A6J5H4D1_9BURK</name>
<dbReference type="InterPro" id="IPR050204">
    <property type="entry name" value="AraC_XylS_family_regulators"/>
</dbReference>
<dbReference type="PANTHER" id="PTHR46796:SF6">
    <property type="entry name" value="ARAC SUBFAMILY"/>
    <property type="match status" value="1"/>
</dbReference>
<evidence type="ECO:0000256" key="2">
    <source>
        <dbReference type="ARBA" id="ARBA00023125"/>
    </source>
</evidence>
<dbReference type="InterPro" id="IPR029062">
    <property type="entry name" value="Class_I_gatase-like"/>
</dbReference>
<evidence type="ECO:0000256" key="4">
    <source>
        <dbReference type="SAM" id="MobiDB-lite"/>
    </source>
</evidence>
<dbReference type="Pfam" id="PF12833">
    <property type="entry name" value="HTH_18"/>
    <property type="match status" value="1"/>
</dbReference>
<dbReference type="InterPro" id="IPR009057">
    <property type="entry name" value="Homeodomain-like_sf"/>
</dbReference>
<dbReference type="GO" id="GO:0043565">
    <property type="term" value="F:sequence-specific DNA binding"/>
    <property type="evidence" value="ECO:0007669"/>
    <property type="project" value="InterPro"/>
</dbReference>
<feature type="domain" description="HTH araC/xylS-type" evidence="5">
    <location>
        <begin position="193"/>
        <end position="291"/>
    </location>
</feature>
<dbReference type="InterPro" id="IPR018060">
    <property type="entry name" value="HTH_AraC"/>
</dbReference>
<protein>
    <submittedName>
        <fullName evidence="6">HTH-type transcriptional regulator CdhR</fullName>
    </submittedName>
</protein>
<dbReference type="AlphaFoldDB" id="A0A6J5H4D1"/>
<dbReference type="PROSITE" id="PS01124">
    <property type="entry name" value="HTH_ARAC_FAMILY_2"/>
    <property type="match status" value="1"/>
</dbReference>
<dbReference type="EMBL" id="CADIKI010000034">
    <property type="protein sequence ID" value="CAB3810312.1"/>
    <property type="molecule type" value="Genomic_DNA"/>
</dbReference>
<organism evidence="6 7">
    <name type="scientific">Paraburkholderia fynbosensis</name>
    <dbReference type="NCBI Taxonomy" id="1200993"/>
    <lineage>
        <taxon>Bacteria</taxon>
        <taxon>Pseudomonadati</taxon>
        <taxon>Pseudomonadota</taxon>
        <taxon>Betaproteobacteria</taxon>
        <taxon>Burkholderiales</taxon>
        <taxon>Burkholderiaceae</taxon>
        <taxon>Paraburkholderia</taxon>
    </lineage>
</organism>
<evidence type="ECO:0000313" key="7">
    <source>
        <dbReference type="Proteomes" id="UP000494252"/>
    </source>
</evidence>
<evidence type="ECO:0000256" key="1">
    <source>
        <dbReference type="ARBA" id="ARBA00023015"/>
    </source>
</evidence>
<dbReference type="PANTHER" id="PTHR46796">
    <property type="entry name" value="HTH-TYPE TRANSCRIPTIONAL ACTIVATOR RHAS-RELATED"/>
    <property type="match status" value="1"/>
</dbReference>
<dbReference type="SUPFAM" id="SSF46689">
    <property type="entry name" value="Homeodomain-like"/>
    <property type="match status" value="2"/>
</dbReference>
<accession>A0A6J5H4D1</accession>
<dbReference type="Gene3D" id="3.40.50.880">
    <property type="match status" value="1"/>
</dbReference>
<keyword evidence="1" id="KW-0805">Transcription regulation</keyword>
<dbReference type="SMART" id="SM00342">
    <property type="entry name" value="HTH_ARAC"/>
    <property type="match status" value="1"/>
</dbReference>
<sequence>MIHMGRLAETFSLASRIRHSNNALHHYYELRLVSARGGAIRSSSGVLIWTDAVDVHYAKDVDALFALAGTAPSIEREERLLSWLRHTYPHAQVVHGIGGGQSALAMAGLEPKDGGFPKTGGSSLPLGELHAHGTTGIDAEAACALTSALSIVTHDCGHETASEVADTLLRATPKRFTHAVLDSRESRASDLIRTSANQLRVNSENRVSIAEAAQAVAMSERNFLRRFKQEIGVTPSEFVLRVRLEKACHMLVDTDLPADKIARRTGLGSGDRLAKLFRQRLSTSPTQYRTAERNRPAENGSSEPVAARRVRRPAS</sequence>
<evidence type="ECO:0000313" key="6">
    <source>
        <dbReference type="EMBL" id="CAB3810312.1"/>
    </source>
</evidence>
<dbReference type="SUPFAM" id="SSF52317">
    <property type="entry name" value="Class I glutamine amidotransferase-like"/>
    <property type="match status" value="1"/>
</dbReference>
<evidence type="ECO:0000259" key="5">
    <source>
        <dbReference type="PROSITE" id="PS01124"/>
    </source>
</evidence>